<dbReference type="EMBL" id="QKZR01000004">
    <property type="protein sequence ID" value="PZX39191.1"/>
    <property type="molecule type" value="Genomic_DNA"/>
</dbReference>
<dbReference type="Proteomes" id="UP000248584">
    <property type="component" value="Unassembled WGS sequence"/>
</dbReference>
<dbReference type="CDD" id="cd03360">
    <property type="entry name" value="LbH_AT_putative"/>
    <property type="match status" value="1"/>
</dbReference>
<dbReference type="Gene3D" id="2.160.10.10">
    <property type="entry name" value="Hexapeptide repeat proteins"/>
    <property type="match status" value="1"/>
</dbReference>
<dbReference type="InterPro" id="IPR020019">
    <property type="entry name" value="AcTrfase_PglD-like"/>
</dbReference>
<feature type="domain" description="PglD N-terminal" evidence="2">
    <location>
        <begin position="6"/>
        <end position="86"/>
    </location>
</feature>
<keyword evidence="4" id="KW-1185">Reference proteome</keyword>
<dbReference type="Pfam" id="PF17836">
    <property type="entry name" value="PglD_N"/>
    <property type="match status" value="1"/>
</dbReference>
<evidence type="ECO:0000313" key="4">
    <source>
        <dbReference type="Proteomes" id="UP000248584"/>
    </source>
</evidence>
<dbReference type="Gene3D" id="3.40.50.20">
    <property type="match status" value="1"/>
</dbReference>
<evidence type="ECO:0000259" key="2">
    <source>
        <dbReference type="Pfam" id="PF17836"/>
    </source>
</evidence>
<dbReference type="SUPFAM" id="SSF51161">
    <property type="entry name" value="Trimeric LpxA-like enzymes"/>
    <property type="match status" value="1"/>
</dbReference>
<reference evidence="3 4" key="1">
    <citation type="submission" date="2018-06" db="EMBL/GenBank/DDBJ databases">
        <title>Genomic Encyclopedia of Archaeal and Bacterial Type Strains, Phase II (KMG-II): from individual species to whole genera.</title>
        <authorList>
            <person name="Goeker M."/>
        </authorList>
    </citation>
    <scope>NUCLEOTIDE SEQUENCE [LARGE SCALE GENOMIC DNA]</scope>
    <source>
        <strain evidence="3 4">DSM 17205</strain>
    </source>
</reference>
<dbReference type="PANTHER" id="PTHR43300">
    <property type="entry name" value="ACETYLTRANSFERASE"/>
    <property type="match status" value="1"/>
</dbReference>
<dbReference type="InterPro" id="IPR011004">
    <property type="entry name" value="Trimer_LpxA-like_sf"/>
</dbReference>
<evidence type="ECO:0000313" key="3">
    <source>
        <dbReference type="EMBL" id="PZX39191.1"/>
    </source>
</evidence>
<dbReference type="PANTHER" id="PTHR43300:SF7">
    <property type="entry name" value="UDP-N-ACETYLBACILLOSAMINE N-ACETYLTRANSFERASE"/>
    <property type="match status" value="1"/>
</dbReference>
<accession>A0ABX5PWB3</accession>
<name>A0ABX5PWB3_9FLAO</name>
<organism evidence="3 4">
    <name type="scientific">Nonlabens dokdonensis</name>
    <dbReference type="NCBI Taxonomy" id="328515"/>
    <lineage>
        <taxon>Bacteria</taxon>
        <taxon>Pseudomonadati</taxon>
        <taxon>Bacteroidota</taxon>
        <taxon>Flavobacteriia</taxon>
        <taxon>Flavobacteriales</taxon>
        <taxon>Flavobacteriaceae</taxon>
        <taxon>Nonlabens</taxon>
    </lineage>
</organism>
<comment type="caution">
    <text evidence="3">The sequence shown here is derived from an EMBL/GenBank/DDBJ whole genome shotgun (WGS) entry which is preliminary data.</text>
</comment>
<evidence type="ECO:0000256" key="1">
    <source>
        <dbReference type="ARBA" id="ARBA00007274"/>
    </source>
</evidence>
<proteinExistence type="inferred from homology"/>
<dbReference type="RefSeq" id="WP_015364174.1">
    <property type="nucleotide sequence ID" value="NZ_QKZR01000004.1"/>
</dbReference>
<protein>
    <submittedName>
        <fullName evidence="3">Sugar O-acyltransferase (Sialic acid O-acetyltransferase NeuD family)</fullName>
    </submittedName>
</protein>
<dbReference type="InterPro" id="IPR041561">
    <property type="entry name" value="PglD_N"/>
</dbReference>
<comment type="similarity">
    <text evidence="1">Belongs to the transferase hexapeptide repeat family.</text>
</comment>
<sequence>MKKDYYIIGSGGFAKEVYFLADQCLDETNRFKGFIDYKPVNNFVHARGKRLPVIDEDLFLNNVDPNNDINLYFGVGDPKLLNKLSKTFENYLFPNLIHPTVIFDSSSVRFGKGNILTSGCILTVDIQIGSFNIFNLSSTIGHDVNIGDCNIFNPVTNISGQVEIGSNNLFGVNSTVLQLLTVGDNNIVGASSLLTKSIENNSVMVGIPAKNRL</sequence>
<dbReference type="InterPro" id="IPR050179">
    <property type="entry name" value="Trans_hexapeptide_repeat"/>
</dbReference>
<gene>
    <name evidence="3" type="ORF">LX97_02557</name>
</gene>